<evidence type="ECO:0000313" key="8">
    <source>
        <dbReference type="EMBL" id="MCU6746101.1"/>
    </source>
</evidence>
<dbReference type="PANTHER" id="PTHR10057">
    <property type="entry name" value="PERIPHERAL-TYPE BENZODIAZEPINE RECEPTOR"/>
    <property type="match status" value="1"/>
</dbReference>
<feature type="chain" id="PRO_5045288035" evidence="7">
    <location>
        <begin position="21"/>
        <end position="165"/>
    </location>
</feature>
<dbReference type="InterPro" id="IPR004307">
    <property type="entry name" value="TspO_MBR"/>
</dbReference>
<evidence type="ECO:0000313" key="9">
    <source>
        <dbReference type="Proteomes" id="UP001652394"/>
    </source>
</evidence>
<gene>
    <name evidence="8" type="ORF">OCV51_00245</name>
</gene>
<evidence type="ECO:0000256" key="5">
    <source>
        <dbReference type="ARBA" id="ARBA00023136"/>
    </source>
</evidence>
<comment type="caution">
    <text evidence="8">The sequence shown here is derived from an EMBL/GenBank/DDBJ whole genome shotgun (WGS) entry which is preliminary data.</text>
</comment>
<protein>
    <submittedName>
        <fullName evidence="8">Tryptophan-rich sensory protein</fullName>
    </submittedName>
</protein>
<sequence>MKWKALLCSLLLTLGAGGFAAVLTADSMEKYQDMYHPPLAPPGWVFPFVWTLLYILMAISAYLVYTARPKEQTQELDEKPESKNKVLKLYLLQLAVNVIWPVLFFRFDLYLVSAVWIIGLWYLIFLTAENFYKIRPIAGKLLVPYFIWVTFAVYLNIFIAVYTWS</sequence>
<dbReference type="Proteomes" id="UP001652394">
    <property type="component" value="Unassembled WGS sequence"/>
</dbReference>
<reference evidence="8 9" key="1">
    <citation type="journal article" date="2021" name="ISME Commun">
        <title>Automated analysis of genomic sequences facilitates high-throughput and comprehensive description of bacteria.</title>
        <authorList>
            <person name="Hitch T.C.A."/>
        </authorList>
    </citation>
    <scope>NUCLEOTIDE SEQUENCE [LARGE SCALE GENOMIC DNA]</scope>
    <source>
        <strain evidence="8 9">H2_18</strain>
    </source>
</reference>
<keyword evidence="4 6" id="KW-1133">Transmembrane helix</keyword>
<evidence type="ECO:0000256" key="7">
    <source>
        <dbReference type="SAM" id="SignalP"/>
    </source>
</evidence>
<evidence type="ECO:0000256" key="2">
    <source>
        <dbReference type="ARBA" id="ARBA00007524"/>
    </source>
</evidence>
<keyword evidence="9" id="KW-1185">Reference proteome</keyword>
<dbReference type="PANTHER" id="PTHR10057:SF0">
    <property type="entry name" value="TRANSLOCATOR PROTEIN"/>
    <property type="match status" value="1"/>
</dbReference>
<evidence type="ECO:0000256" key="4">
    <source>
        <dbReference type="ARBA" id="ARBA00022989"/>
    </source>
</evidence>
<comment type="subcellular location">
    <subcellularLocation>
        <location evidence="1">Membrane</location>
        <topology evidence="1">Multi-pass membrane protein</topology>
    </subcellularLocation>
</comment>
<keyword evidence="3 6" id="KW-0812">Transmembrane</keyword>
<evidence type="ECO:0000256" key="6">
    <source>
        <dbReference type="SAM" id="Phobius"/>
    </source>
</evidence>
<proteinExistence type="inferred from homology"/>
<feature type="transmembrane region" description="Helical" evidence="6">
    <location>
        <begin position="86"/>
        <end position="103"/>
    </location>
</feature>
<feature type="transmembrane region" description="Helical" evidence="6">
    <location>
        <begin position="141"/>
        <end position="164"/>
    </location>
</feature>
<keyword evidence="5 6" id="KW-0472">Membrane</keyword>
<dbReference type="PIRSF" id="PIRSF005859">
    <property type="entry name" value="PBR"/>
    <property type="match status" value="1"/>
</dbReference>
<feature type="transmembrane region" description="Helical" evidence="6">
    <location>
        <begin position="44"/>
        <end position="65"/>
    </location>
</feature>
<name>A0ABT2T784_9FIRM</name>
<accession>A0ABT2T784</accession>
<dbReference type="CDD" id="cd15904">
    <property type="entry name" value="TSPO_MBR"/>
    <property type="match status" value="1"/>
</dbReference>
<comment type="similarity">
    <text evidence="2">Belongs to the TspO/BZRP family.</text>
</comment>
<keyword evidence="7" id="KW-0732">Signal</keyword>
<dbReference type="Gene3D" id="1.20.1260.100">
    <property type="entry name" value="TspO/MBR protein"/>
    <property type="match status" value="1"/>
</dbReference>
<dbReference type="EMBL" id="JAOQJX010000001">
    <property type="protein sequence ID" value="MCU6746101.1"/>
    <property type="molecule type" value="Genomic_DNA"/>
</dbReference>
<evidence type="ECO:0000256" key="1">
    <source>
        <dbReference type="ARBA" id="ARBA00004141"/>
    </source>
</evidence>
<dbReference type="RefSeq" id="WP_059070306.1">
    <property type="nucleotide sequence ID" value="NZ_JAOQJX010000001.1"/>
</dbReference>
<feature type="signal peptide" evidence="7">
    <location>
        <begin position="1"/>
        <end position="20"/>
    </location>
</feature>
<feature type="transmembrane region" description="Helical" evidence="6">
    <location>
        <begin position="109"/>
        <end position="129"/>
    </location>
</feature>
<organism evidence="8 9">
    <name type="scientific">Faecalicatena acetigenes</name>
    <dbReference type="NCBI Taxonomy" id="2981790"/>
    <lineage>
        <taxon>Bacteria</taxon>
        <taxon>Bacillati</taxon>
        <taxon>Bacillota</taxon>
        <taxon>Clostridia</taxon>
        <taxon>Lachnospirales</taxon>
        <taxon>Lachnospiraceae</taxon>
        <taxon>Faecalicatena</taxon>
    </lineage>
</organism>
<evidence type="ECO:0000256" key="3">
    <source>
        <dbReference type="ARBA" id="ARBA00022692"/>
    </source>
</evidence>
<dbReference type="InterPro" id="IPR038330">
    <property type="entry name" value="TspO/MBR-related_sf"/>
</dbReference>
<dbReference type="Pfam" id="PF03073">
    <property type="entry name" value="TspO_MBR"/>
    <property type="match status" value="1"/>
</dbReference>